<dbReference type="GeneID" id="63833421"/>
<dbReference type="AlphaFoldDB" id="A0A9P5CUL5"/>
<feature type="non-terminal residue" evidence="1">
    <location>
        <position position="1"/>
    </location>
</feature>
<dbReference type="EMBL" id="MU032344">
    <property type="protein sequence ID" value="KAF3771423.1"/>
    <property type="molecule type" value="Genomic_DNA"/>
</dbReference>
<protein>
    <submittedName>
        <fullName evidence="1">Uncharacterized protein</fullName>
    </submittedName>
</protein>
<gene>
    <name evidence="1" type="ORF">M406DRAFT_244960</name>
</gene>
<dbReference type="Proteomes" id="UP000803844">
    <property type="component" value="Unassembled WGS sequence"/>
</dbReference>
<evidence type="ECO:0000313" key="2">
    <source>
        <dbReference type="Proteomes" id="UP000803844"/>
    </source>
</evidence>
<sequence length="50" mass="5948">YKLSLCNYLKHQNSLSIHTQNTKNIFDFFKSFKKALKEIFNNSNKEHTIA</sequence>
<organism evidence="1 2">
    <name type="scientific">Cryphonectria parasitica (strain ATCC 38755 / EP155)</name>
    <dbReference type="NCBI Taxonomy" id="660469"/>
    <lineage>
        <taxon>Eukaryota</taxon>
        <taxon>Fungi</taxon>
        <taxon>Dikarya</taxon>
        <taxon>Ascomycota</taxon>
        <taxon>Pezizomycotina</taxon>
        <taxon>Sordariomycetes</taxon>
        <taxon>Sordariomycetidae</taxon>
        <taxon>Diaporthales</taxon>
        <taxon>Cryphonectriaceae</taxon>
        <taxon>Cryphonectria-Endothia species complex</taxon>
        <taxon>Cryphonectria</taxon>
    </lineage>
</organism>
<evidence type="ECO:0000313" key="1">
    <source>
        <dbReference type="EMBL" id="KAF3771423.1"/>
    </source>
</evidence>
<accession>A0A9P5CUL5</accession>
<proteinExistence type="predicted"/>
<comment type="caution">
    <text evidence="1">The sequence shown here is derived from an EMBL/GenBank/DDBJ whole genome shotgun (WGS) entry which is preliminary data.</text>
</comment>
<reference evidence="1" key="1">
    <citation type="journal article" date="2020" name="Phytopathology">
        <title>Genome sequence of the chestnut blight fungus Cryphonectria parasitica EP155: A fundamental resource for an archetypical invasive plant pathogen.</title>
        <authorList>
            <person name="Crouch J.A."/>
            <person name="Dawe A."/>
            <person name="Aerts A."/>
            <person name="Barry K."/>
            <person name="Churchill A.C.L."/>
            <person name="Grimwood J."/>
            <person name="Hillman B."/>
            <person name="Milgroom M.G."/>
            <person name="Pangilinan J."/>
            <person name="Smith M."/>
            <person name="Salamov A."/>
            <person name="Schmutz J."/>
            <person name="Yadav J."/>
            <person name="Grigoriev I.V."/>
            <person name="Nuss D."/>
        </authorList>
    </citation>
    <scope>NUCLEOTIDE SEQUENCE</scope>
    <source>
        <strain evidence="1">EP155</strain>
    </source>
</reference>
<name>A0A9P5CUL5_CRYP1</name>
<keyword evidence="2" id="KW-1185">Reference proteome</keyword>
<dbReference type="RefSeq" id="XP_040782384.1">
    <property type="nucleotide sequence ID" value="XM_040916292.1"/>
</dbReference>